<comment type="pathway">
    <text evidence="2 11">Cofactor biosynthesis; NAD(+) biosynthesis; deamido-NAD(+) from nicotinate D-ribonucleotide: step 1/1.</text>
</comment>
<keyword evidence="14" id="KW-1185">Reference proteome</keyword>
<evidence type="ECO:0000313" key="13">
    <source>
        <dbReference type="EMBL" id="AJA44283.1"/>
    </source>
</evidence>
<keyword evidence="5 11" id="KW-0808">Transferase</keyword>
<reference evidence="13 14" key="1">
    <citation type="journal article" date="2014" name="Appl. Environ. Microbiol.">
        <title>Gut symbionts from distinct hosts exhibit genotoxic activity via divergent colibactin biosynthetic pathways.</title>
        <authorList>
            <person name="Engel P."/>
            <person name="Vizcaino M.I."/>
            <person name="Crawford J.M."/>
        </authorList>
    </citation>
    <scope>NUCLEOTIDE SEQUENCE [LARGE SCALE GENOMIC DNA]</scope>
    <source>
        <strain evidence="13 14">PEB0191</strain>
    </source>
</reference>
<keyword evidence="6 11" id="KW-0548">Nucleotidyltransferase</keyword>
<dbReference type="GO" id="GO:0005524">
    <property type="term" value="F:ATP binding"/>
    <property type="evidence" value="ECO:0007669"/>
    <property type="project" value="UniProtKB-KW"/>
</dbReference>
<evidence type="ECO:0000256" key="5">
    <source>
        <dbReference type="ARBA" id="ARBA00022679"/>
    </source>
</evidence>
<evidence type="ECO:0000256" key="6">
    <source>
        <dbReference type="ARBA" id="ARBA00022695"/>
    </source>
</evidence>
<dbReference type="InterPro" id="IPR005248">
    <property type="entry name" value="NadD/NMNAT"/>
</dbReference>
<sequence length="218" mass="25296">MSIELTALFGGTFDPIHYGHLLPVIALAKEVNLTHVSLLPNYIPPHKPQPVATTEQRLDMLRLAISDYPLFSIDCREITQAKSERPSFTIETLQSWRQEHGNEKNLAFIIGQDSLLNLPSWYNWQKLLDYCHLLVCQRPGYSQQINDPQLKQWLKAHQTESVDDLHQNPNGFIYVAHTPLKNISATEIKQRIQHRQDCQAFLPPKVWQYIQNHHLYNA</sequence>
<dbReference type="RefSeq" id="WP_039103685.1">
    <property type="nucleotide sequence ID" value="NZ_CAMLJH010000003.1"/>
</dbReference>
<dbReference type="KEGG" id="fpp:FPB0191_00451"/>
<comment type="similarity">
    <text evidence="3 11">Belongs to the NadD family.</text>
</comment>
<evidence type="ECO:0000256" key="3">
    <source>
        <dbReference type="ARBA" id="ARBA00009014"/>
    </source>
</evidence>
<comment type="catalytic activity">
    <reaction evidence="10 11">
        <text>nicotinate beta-D-ribonucleotide + ATP + H(+) = deamido-NAD(+) + diphosphate</text>
        <dbReference type="Rhea" id="RHEA:22860"/>
        <dbReference type="ChEBI" id="CHEBI:15378"/>
        <dbReference type="ChEBI" id="CHEBI:30616"/>
        <dbReference type="ChEBI" id="CHEBI:33019"/>
        <dbReference type="ChEBI" id="CHEBI:57502"/>
        <dbReference type="ChEBI" id="CHEBI:58437"/>
        <dbReference type="EC" id="2.7.7.18"/>
    </reaction>
</comment>
<dbReference type="NCBIfam" id="TIGR00125">
    <property type="entry name" value="cyt_tran_rel"/>
    <property type="match status" value="1"/>
</dbReference>
<organism evidence="13 14">
    <name type="scientific">Frischella perrara</name>
    <dbReference type="NCBI Taxonomy" id="1267021"/>
    <lineage>
        <taxon>Bacteria</taxon>
        <taxon>Pseudomonadati</taxon>
        <taxon>Pseudomonadota</taxon>
        <taxon>Gammaproteobacteria</taxon>
        <taxon>Orbales</taxon>
        <taxon>Orbaceae</taxon>
        <taxon>Frischella</taxon>
    </lineage>
</organism>
<dbReference type="PANTHER" id="PTHR39321:SF3">
    <property type="entry name" value="PHOSPHOPANTETHEINE ADENYLYLTRANSFERASE"/>
    <property type="match status" value="1"/>
</dbReference>
<evidence type="ECO:0000256" key="7">
    <source>
        <dbReference type="ARBA" id="ARBA00022741"/>
    </source>
</evidence>
<evidence type="ECO:0000256" key="10">
    <source>
        <dbReference type="ARBA" id="ARBA00048721"/>
    </source>
</evidence>
<evidence type="ECO:0000259" key="12">
    <source>
        <dbReference type="Pfam" id="PF01467"/>
    </source>
</evidence>
<dbReference type="GO" id="GO:0009435">
    <property type="term" value="P:NAD+ biosynthetic process"/>
    <property type="evidence" value="ECO:0007669"/>
    <property type="project" value="UniProtKB-UniRule"/>
</dbReference>
<keyword evidence="9 11" id="KW-0520">NAD</keyword>
<gene>
    <name evidence="11" type="primary">nadD</name>
    <name evidence="13" type="ORF">FPB0191_00451</name>
</gene>
<dbReference type="NCBIfam" id="NF000839">
    <property type="entry name" value="PRK00071.1-1"/>
    <property type="match status" value="1"/>
</dbReference>
<dbReference type="SUPFAM" id="SSF52374">
    <property type="entry name" value="Nucleotidylyl transferase"/>
    <property type="match status" value="1"/>
</dbReference>
<dbReference type="HAMAP" id="MF_00244">
    <property type="entry name" value="NaMN_adenylyltr"/>
    <property type="match status" value="1"/>
</dbReference>
<proteinExistence type="inferred from homology"/>
<keyword evidence="8 11" id="KW-0067">ATP-binding</keyword>
<dbReference type="GO" id="GO:0004515">
    <property type="term" value="F:nicotinate-nucleotide adenylyltransferase activity"/>
    <property type="evidence" value="ECO:0007669"/>
    <property type="project" value="UniProtKB-UniRule"/>
</dbReference>
<dbReference type="EC" id="2.7.7.18" evidence="11"/>
<evidence type="ECO:0000256" key="8">
    <source>
        <dbReference type="ARBA" id="ARBA00022840"/>
    </source>
</evidence>
<dbReference type="EMBL" id="CP009056">
    <property type="protein sequence ID" value="AJA44283.1"/>
    <property type="molecule type" value="Genomic_DNA"/>
</dbReference>
<dbReference type="Gene3D" id="3.40.50.620">
    <property type="entry name" value="HUPs"/>
    <property type="match status" value="1"/>
</dbReference>
<evidence type="ECO:0000313" key="14">
    <source>
        <dbReference type="Proteomes" id="UP000030901"/>
    </source>
</evidence>
<dbReference type="AlphaFoldDB" id="A0A0A7RYF5"/>
<accession>A0A0A7RYF5</accession>
<dbReference type="PANTHER" id="PTHR39321">
    <property type="entry name" value="NICOTINATE-NUCLEOTIDE ADENYLYLTRANSFERASE-RELATED"/>
    <property type="match status" value="1"/>
</dbReference>
<dbReference type="NCBIfam" id="TIGR00482">
    <property type="entry name" value="nicotinate (nicotinamide) nucleotide adenylyltransferase"/>
    <property type="match status" value="1"/>
</dbReference>
<dbReference type="UniPathway" id="UPA00253">
    <property type="reaction ID" value="UER00332"/>
</dbReference>
<protein>
    <recommendedName>
        <fullName evidence="11">Probable nicotinate-nucleotide adenylyltransferase</fullName>
        <ecNumber evidence="11">2.7.7.18</ecNumber>
    </recommendedName>
    <alternativeName>
        <fullName evidence="11">Deamido-NAD(+) diphosphorylase</fullName>
    </alternativeName>
    <alternativeName>
        <fullName evidence="11">Deamido-NAD(+) pyrophosphorylase</fullName>
    </alternativeName>
    <alternativeName>
        <fullName evidence="11">Nicotinate mononucleotide adenylyltransferase</fullName>
        <shortName evidence="11">NaMN adenylyltransferase</shortName>
    </alternativeName>
</protein>
<dbReference type="InterPro" id="IPR014729">
    <property type="entry name" value="Rossmann-like_a/b/a_fold"/>
</dbReference>
<dbReference type="FunFam" id="3.40.50.620:FF:000039">
    <property type="entry name" value="Probable nicotinate-nucleotide adenylyltransferase"/>
    <property type="match status" value="1"/>
</dbReference>
<dbReference type="CDD" id="cd02165">
    <property type="entry name" value="NMNAT"/>
    <property type="match status" value="1"/>
</dbReference>
<name>A0A0A7RYF5_FRIPE</name>
<dbReference type="STRING" id="1267021.FPB0191_00451"/>
<evidence type="ECO:0000256" key="11">
    <source>
        <dbReference type="HAMAP-Rule" id="MF_00244"/>
    </source>
</evidence>
<dbReference type="Pfam" id="PF01467">
    <property type="entry name" value="CTP_transf_like"/>
    <property type="match status" value="1"/>
</dbReference>
<evidence type="ECO:0000256" key="4">
    <source>
        <dbReference type="ARBA" id="ARBA00022642"/>
    </source>
</evidence>
<keyword evidence="7 11" id="KW-0547">Nucleotide-binding</keyword>
<evidence type="ECO:0000256" key="9">
    <source>
        <dbReference type="ARBA" id="ARBA00023027"/>
    </source>
</evidence>
<comment type="function">
    <text evidence="1 11">Catalyzes the reversible adenylation of nicotinate mononucleotide (NaMN) to nicotinic acid adenine dinucleotide (NaAD).</text>
</comment>
<evidence type="ECO:0000256" key="2">
    <source>
        <dbReference type="ARBA" id="ARBA00005019"/>
    </source>
</evidence>
<keyword evidence="4 11" id="KW-0662">Pyridine nucleotide biosynthesis</keyword>
<feature type="domain" description="Cytidyltransferase-like" evidence="12">
    <location>
        <begin position="8"/>
        <end position="191"/>
    </location>
</feature>
<dbReference type="HOGENOM" id="CLU_069765_0_0_6"/>
<dbReference type="InterPro" id="IPR004821">
    <property type="entry name" value="Cyt_trans-like"/>
</dbReference>
<evidence type="ECO:0000256" key="1">
    <source>
        <dbReference type="ARBA" id="ARBA00002324"/>
    </source>
</evidence>
<dbReference type="OrthoDB" id="5295945at2"/>
<dbReference type="Proteomes" id="UP000030901">
    <property type="component" value="Chromosome"/>
</dbReference>